<dbReference type="Proteomes" id="UP000527143">
    <property type="component" value="Unassembled WGS sequence"/>
</dbReference>
<evidence type="ECO:0000313" key="3">
    <source>
        <dbReference type="Proteomes" id="UP000527143"/>
    </source>
</evidence>
<keyword evidence="3" id="KW-1185">Reference proteome</keyword>
<organism evidence="2 3">
    <name type="scientific">Sphingomonas xinjiangensis</name>
    <dbReference type="NCBI Taxonomy" id="643568"/>
    <lineage>
        <taxon>Bacteria</taxon>
        <taxon>Pseudomonadati</taxon>
        <taxon>Pseudomonadota</taxon>
        <taxon>Alphaproteobacteria</taxon>
        <taxon>Sphingomonadales</taxon>
        <taxon>Sphingomonadaceae</taxon>
        <taxon>Sphingomonas</taxon>
    </lineage>
</organism>
<reference evidence="2 3" key="1">
    <citation type="submission" date="2020-08" db="EMBL/GenBank/DDBJ databases">
        <title>Genomic Encyclopedia of Type Strains, Phase IV (KMG-IV): sequencing the most valuable type-strain genomes for metagenomic binning, comparative biology and taxonomic classification.</title>
        <authorList>
            <person name="Goeker M."/>
        </authorList>
    </citation>
    <scope>NUCLEOTIDE SEQUENCE [LARGE SCALE GENOMIC DNA]</scope>
    <source>
        <strain evidence="2 3">DSM 26736</strain>
    </source>
</reference>
<gene>
    <name evidence="2" type="ORF">FHT02_002077</name>
</gene>
<proteinExistence type="predicted"/>
<sequence>MEYQHNPTDPVHLALHNVTERMNEQVKRLADLEAMVASLVQRLDEADHMTSEEYGAQVVEQVMAAMPAIQAAALKASKKGGRR</sequence>
<feature type="coiled-coil region" evidence="1">
    <location>
        <begin position="15"/>
        <end position="49"/>
    </location>
</feature>
<dbReference type="RefSeq" id="WP_184087153.1">
    <property type="nucleotide sequence ID" value="NZ_JACIJF010000005.1"/>
</dbReference>
<evidence type="ECO:0000313" key="2">
    <source>
        <dbReference type="EMBL" id="MBB5710837.1"/>
    </source>
</evidence>
<name>A0A840YBW5_9SPHN</name>
<protein>
    <submittedName>
        <fullName evidence="2">Uncharacterized protein</fullName>
    </submittedName>
</protein>
<dbReference type="EMBL" id="JACIJF010000005">
    <property type="protein sequence ID" value="MBB5710837.1"/>
    <property type="molecule type" value="Genomic_DNA"/>
</dbReference>
<keyword evidence="1" id="KW-0175">Coiled coil</keyword>
<accession>A0A840YBW5</accession>
<dbReference type="AlphaFoldDB" id="A0A840YBW5"/>
<evidence type="ECO:0000256" key="1">
    <source>
        <dbReference type="SAM" id="Coils"/>
    </source>
</evidence>
<comment type="caution">
    <text evidence="2">The sequence shown here is derived from an EMBL/GenBank/DDBJ whole genome shotgun (WGS) entry which is preliminary data.</text>
</comment>